<dbReference type="EMBL" id="ML208475">
    <property type="protein sequence ID" value="TFK64409.1"/>
    <property type="molecule type" value="Genomic_DNA"/>
</dbReference>
<organism evidence="1 2">
    <name type="scientific">Pluteus cervinus</name>
    <dbReference type="NCBI Taxonomy" id="181527"/>
    <lineage>
        <taxon>Eukaryota</taxon>
        <taxon>Fungi</taxon>
        <taxon>Dikarya</taxon>
        <taxon>Basidiomycota</taxon>
        <taxon>Agaricomycotina</taxon>
        <taxon>Agaricomycetes</taxon>
        <taxon>Agaricomycetidae</taxon>
        <taxon>Agaricales</taxon>
        <taxon>Pluteineae</taxon>
        <taxon>Pluteaceae</taxon>
        <taxon>Pluteus</taxon>
    </lineage>
</organism>
<reference evidence="1 2" key="1">
    <citation type="journal article" date="2019" name="Nat. Ecol. Evol.">
        <title>Megaphylogeny resolves global patterns of mushroom evolution.</title>
        <authorList>
            <person name="Varga T."/>
            <person name="Krizsan K."/>
            <person name="Foldi C."/>
            <person name="Dima B."/>
            <person name="Sanchez-Garcia M."/>
            <person name="Sanchez-Ramirez S."/>
            <person name="Szollosi G.J."/>
            <person name="Szarkandi J.G."/>
            <person name="Papp V."/>
            <person name="Albert L."/>
            <person name="Andreopoulos W."/>
            <person name="Angelini C."/>
            <person name="Antonin V."/>
            <person name="Barry K.W."/>
            <person name="Bougher N.L."/>
            <person name="Buchanan P."/>
            <person name="Buyck B."/>
            <person name="Bense V."/>
            <person name="Catcheside P."/>
            <person name="Chovatia M."/>
            <person name="Cooper J."/>
            <person name="Damon W."/>
            <person name="Desjardin D."/>
            <person name="Finy P."/>
            <person name="Geml J."/>
            <person name="Haridas S."/>
            <person name="Hughes K."/>
            <person name="Justo A."/>
            <person name="Karasinski D."/>
            <person name="Kautmanova I."/>
            <person name="Kiss B."/>
            <person name="Kocsube S."/>
            <person name="Kotiranta H."/>
            <person name="LaButti K.M."/>
            <person name="Lechner B.E."/>
            <person name="Liimatainen K."/>
            <person name="Lipzen A."/>
            <person name="Lukacs Z."/>
            <person name="Mihaltcheva S."/>
            <person name="Morgado L.N."/>
            <person name="Niskanen T."/>
            <person name="Noordeloos M.E."/>
            <person name="Ohm R.A."/>
            <person name="Ortiz-Santana B."/>
            <person name="Ovrebo C."/>
            <person name="Racz N."/>
            <person name="Riley R."/>
            <person name="Savchenko A."/>
            <person name="Shiryaev A."/>
            <person name="Soop K."/>
            <person name="Spirin V."/>
            <person name="Szebenyi C."/>
            <person name="Tomsovsky M."/>
            <person name="Tulloss R.E."/>
            <person name="Uehling J."/>
            <person name="Grigoriev I.V."/>
            <person name="Vagvolgyi C."/>
            <person name="Papp T."/>
            <person name="Martin F.M."/>
            <person name="Miettinen O."/>
            <person name="Hibbett D.S."/>
            <person name="Nagy L.G."/>
        </authorList>
    </citation>
    <scope>NUCLEOTIDE SEQUENCE [LARGE SCALE GENOMIC DNA]</scope>
    <source>
        <strain evidence="1 2">NL-1719</strain>
    </source>
</reference>
<keyword evidence="2" id="KW-1185">Reference proteome</keyword>
<evidence type="ECO:0000313" key="1">
    <source>
        <dbReference type="EMBL" id="TFK64409.1"/>
    </source>
</evidence>
<gene>
    <name evidence="1" type="ORF">BDN72DRAFT_861378</name>
</gene>
<name>A0ACD3AG98_9AGAR</name>
<evidence type="ECO:0000313" key="2">
    <source>
        <dbReference type="Proteomes" id="UP000308600"/>
    </source>
</evidence>
<proteinExistence type="predicted"/>
<accession>A0ACD3AG98</accession>
<protein>
    <submittedName>
        <fullName evidence="1">Uncharacterized protein</fullName>
    </submittedName>
</protein>
<dbReference type="Proteomes" id="UP000308600">
    <property type="component" value="Unassembled WGS sequence"/>
</dbReference>
<sequence>MTVKELVPRTDDGQPFLPDLEELSLLGCRLEDGSIGRMVAARSNAGKPLGAFKVWFSAKEDVPSEISLPLPASSTNTMECPLGKCEATISHVGRATENPLYPVWDGPPKPAEKCK</sequence>